<proteinExistence type="inferred from homology"/>
<comment type="similarity">
    <text evidence="5">Belongs to the small GTPase superfamily. Arf family.</text>
</comment>
<dbReference type="GO" id="GO:0005525">
    <property type="term" value="F:GTP binding"/>
    <property type="evidence" value="ECO:0007669"/>
    <property type="project" value="UniProtKB-KW"/>
</dbReference>
<dbReference type="PROSITE" id="PS51417">
    <property type="entry name" value="ARF"/>
    <property type="match status" value="1"/>
</dbReference>
<dbReference type="EMBL" id="LDAU01000171">
    <property type="protein sequence ID" value="KRX01304.1"/>
    <property type="molecule type" value="Genomic_DNA"/>
</dbReference>
<protein>
    <submittedName>
        <fullName evidence="6">p-loop containing nucleoside triphosphate hydrolase</fullName>
    </submittedName>
</protein>
<dbReference type="GO" id="GO:0003924">
    <property type="term" value="F:GTPase activity"/>
    <property type="evidence" value="ECO:0007669"/>
    <property type="project" value="InterPro"/>
</dbReference>
<dbReference type="AlphaFoldDB" id="A0A0V0QGN2"/>
<dbReference type="SMART" id="SM00177">
    <property type="entry name" value="ARF"/>
    <property type="match status" value="1"/>
</dbReference>
<dbReference type="InterPro" id="IPR006689">
    <property type="entry name" value="Small_GTPase_ARF/SAR"/>
</dbReference>
<dbReference type="GO" id="GO:0046872">
    <property type="term" value="F:metal ion binding"/>
    <property type="evidence" value="ECO:0007669"/>
    <property type="project" value="UniProtKB-KW"/>
</dbReference>
<name>A0A0V0QGN2_PSEPJ</name>
<feature type="binding site" evidence="4">
    <location>
        <position position="30"/>
    </location>
    <ligand>
        <name>Mg(2+)</name>
        <dbReference type="ChEBI" id="CHEBI:18420"/>
    </ligand>
</feature>
<dbReference type="PANTHER" id="PTHR45732">
    <property type="entry name" value="ADP-RIBOSYLATION FACTOR-LIKE PROTEIN 8"/>
    <property type="match status" value="1"/>
</dbReference>
<dbReference type="NCBIfam" id="TIGR00231">
    <property type="entry name" value="small_GTP"/>
    <property type="match status" value="1"/>
</dbReference>
<gene>
    <name evidence="6" type="ORF">PPERSA_11751</name>
</gene>
<dbReference type="InterPro" id="IPR027417">
    <property type="entry name" value="P-loop_NTPase"/>
</dbReference>
<evidence type="ECO:0000256" key="2">
    <source>
        <dbReference type="ARBA" id="ARBA00023134"/>
    </source>
</evidence>
<evidence type="ECO:0000313" key="7">
    <source>
        <dbReference type="Proteomes" id="UP000054937"/>
    </source>
</evidence>
<dbReference type="PRINTS" id="PR00328">
    <property type="entry name" value="SAR1GTPBP"/>
</dbReference>
<dbReference type="Gene3D" id="3.40.50.300">
    <property type="entry name" value="P-loop containing nucleotide triphosphate hydrolases"/>
    <property type="match status" value="1"/>
</dbReference>
<dbReference type="SUPFAM" id="SSF52540">
    <property type="entry name" value="P-loop containing nucleoside triphosphate hydrolases"/>
    <property type="match status" value="1"/>
</dbReference>
<feature type="binding site" evidence="3">
    <location>
        <begin position="125"/>
        <end position="128"/>
    </location>
    <ligand>
        <name>GTP</name>
        <dbReference type="ChEBI" id="CHEBI:37565"/>
    </ligand>
</feature>
<dbReference type="OrthoDB" id="2011769at2759"/>
<organism evidence="6 7">
    <name type="scientific">Pseudocohnilembus persalinus</name>
    <name type="common">Ciliate</name>
    <dbReference type="NCBI Taxonomy" id="266149"/>
    <lineage>
        <taxon>Eukaryota</taxon>
        <taxon>Sar</taxon>
        <taxon>Alveolata</taxon>
        <taxon>Ciliophora</taxon>
        <taxon>Intramacronucleata</taxon>
        <taxon>Oligohymenophorea</taxon>
        <taxon>Scuticociliatia</taxon>
        <taxon>Philasterida</taxon>
        <taxon>Pseudocohnilembidae</taxon>
        <taxon>Pseudocohnilembus</taxon>
    </lineage>
</organism>
<keyword evidence="4" id="KW-0460">Magnesium</keyword>
<keyword evidence="6" id="KW-0378">Hydrolase</keyword>
<feature type="binding site" evidence="4">
    <location>
        <position position="47"/>
    </location>
    <ligand>
        <name>Mg(2+)</name>
        <dbReference type="ChEBI" id="CHEBI:18420"/>
    </ligand>
</feature>
<accession>A0A0V0QGN2</accession>
<dbReference type="OMA" id="ENSKMEC"/>
<dbReference type="InParanoid" id="A0A0V0QGN2"/>
<sequence length="181" mass="20270">MGNLVQTLKSFFENSKMECVMIGVENSGKTTLLKQLEMGEAQQTAPTIGLNVKQVKKGGVNMKFWDIGGQVQYRSEWGRYTKGTNAILFVVDSSNKDTIGISKRELHTLLEDQELNGIPILVLGNKIDIQPHMTEKDLIEGLNLDYLSTNPWAIMMISALKGQNIEAVVNWLITKSKEKKK</sequence>
<dbReference type="SMART" id="SM00178">
    <property type="entry name" value="SAR"/>
    <property type="match status" value="1"/>
</dbReference>
<evidence type="ECO:0000256" key="4">
    <source>
        <dbReference type="PIRSR" id="PIRSR606689-2"/>
    </source>
</evidence>
<dbReference type="SMART" id="SM00175">
    <property type="entry name" value="RAB"/>
    <property type="match status" value="1"/>
</dbReference>
<keyword evidence="2 3" id="KW-0342">GTP-binding</keyword>
<dbReference type="PROSITE" id="PS51419">
    <property type="entry name" value="RAB"/>
    <property type="match status" value="1"/>
</dbReference>
<dbReference type="PANTHER" id="PTHR45732:SF2">
    <property type="entry name" value="ADP-RIBOSYLATION FACTOR LIKE PROTEIN"/>
    <property type="match status" value="1"/>
</dbReference>
<dbReference type="Proteomes" id="UP000054937">
    <property type="component" value="Unassembled WGS sequence"/>
</dbReference>
<comment type="caution">
    <text evidence="6">The sequence shown here is derived from an EMBL/GenBank/DDBJ whole genome shotgun (WGS) entry which is preliminary data.</text>
</comment>
<evidence type="ECO:0000256" key="1">
    <source>
        <dbReference type="ARBA" id="ARBA00022741"/>
    </source>
</evidence>
<evidence type="ECO:0000313" key="6">
    <source>
        <dbReference type="EMBL" id="KRX01304.1"/>
    </source>
</evidence>
<evidence type="ECO:0000256" key="5">
    <source>
        <dbReference type="RuleBase" id="RU003925"/>
    </source>
</evidence>
<keyword evidence="7" id="KW-1185">Reference proteome</keyword>
<reference evidence="6 7" key="1">
    <citation type="journal article" date="2015" name="Sci. Rep.">
        <title>Genome of the facultative scuticociliatosis pathogen Pseudocohnilembus persalinus provides insight into its virulence through horizontal gene transfer.</title>
        <authorList>
            <person name="Xiong J."/>
            <person name="Wang G."/>
            <person name="Cheng J."/>
            <person name="Tian M."/>
            <person name="Pan X."/>
            <person name="Warren A."/>
            <person name="Jiang C."/>
            <person name="Yuan D."/>
            <person name="Miao W."/>
        </authorList>
    </citation>
    <scope>NUCLEOTIDE SEQUENCE [LARGE SCALE GENOMIC DNA]</scope>
    <source>
        <strain evidence="6">36N120E</strain>
    </source>
</reference>
<dbReference type="InterPro" id="IPR005225">
    <property type="entry name" value="Small_GTP-bd"/>
</dbReference>
<keyword evidence="4" id="KW-0479">Metal-binding</keyword>
<evidence type="ECO:0000256" key="3">
    <source>
        <dbReference type="PIRSR" id="PIRSR606689-1"/>
    </source>
</evidence>
<feature type="binding site" evidence="3">
    <location>
        <begin position="23"/>
        <end position="30"/>
    </location>
    <ligand>
        <name>GTP</name>
        <dbReference type="ChEBI" id="CHEBI:37565"/>
    </ligand>
</feature>
<keyword evidence="1 3" id="KW-0547">Nucleotide-binding</keyword>
<dbReference type="FunFam" id="3.40.50.300:FF:001120">
    <property type="entry name" value="ADP-ribosylation factor family"/>
    <property type="match status" value="1"/>
</dbReference>
<feature type="binding site" evidence="3">
    <location>
        <position position="69"/>
    </location>
    <ligand>
        <name>GTP</name>
        <dbReference type="ChEBI" id="CHEBI:37565"/>
    </ligand>
</feature>
<dbReference type="Pfam" id="PF00025">
    <property type="entry name" value="Arf"/>
    <property type="match status" value="1"/>
</dbReference>